<keyword evidence="3" id="KW-1185">Reference proteome</keyword>
<comment type="caution">
    <text evidence="2">The sequence shown here is derived from an EMBL/GenBank/DDBJ whole genome shotgun (WGS) entry which is preliminary data.</text>
</comment>
<proteinExistence type="predicted"/>
<dbReference type="EMBL" id="BNED01000005">
    <property type="protein sequence ID" value="GHI76199.1"/>
    <property type="molecule type" value="Genomic_DNA"/>
</dbReference>
<evidence type="ECO:0000313" key="2">
    <source>
        <dbReference type="EMBL" id="GHI76199.1"/>
    </source>
</evidence>
<evidence type="ECO:0000313" key="3">
    <source>
        <dbReference type="Proteomes" id="UP000608522"/>
    </source>
</evidence>
<dbReference type="Proteomes" id="UP000608522">
    <property type="component" value="Unassembled WGS sequence"/>
</dbReference>
<reference evidence="3" key="1">
    <citation type="submission" date="2023-07" db="EMBL/GenBank/DDBJ databases">
        <title>Whole genome shotgun sequence of Streptomyces spororaveus NBRC 15456.</title>
        <authorList>
            <person name="Komaki H."/>
            <person name="Tamura T."/>
        </authorList>
    </citation>
    <scope>NUCLEOTIDE SEQUENCE [LARGE SCALE GENOMIC DNA]</scope>
    <source>
        <strain evidence="3">NBRC 15456</strain>
    </source>
</reference>
<feature type="region of interest" description="Disordered" evidence="1">
    <location>
        <begin position="1"/>
        <end position="21"/>
    </location>
</feature>
<gene>
    <name evidence="2" type="ORF">Sspor_17600</name>
</gene>
<accession>A0ABQ3T735</accession>
<organism evidence="2 3">
    <name type="scientific">Streptomyces spororaveus</name>
    <dbReference type="NCBI Taxonomy" id="284039"/>
    <lineage>
        <taxon>Bacteria</taxon>
        <taxon>Bacillati</taxon>
        <taxon>Actinomycetota</taxon>
        <taxon>Actinomycetes</taxon>
        <taxon>Kitasatosporales</taxon>
        <taxon>Streptomycetaceae</taxon>
        <taxon>Streptomyces</taxon>
    </lineage>
</organism>
<evidence type="ECO:0000256" key="1">
    <source>
        <dbReference type="SAM" id="MobiDB-lite"/>
    </source>
</evidence>
<protein>
    <submittedName>
        <fullName evidence="2">Uncharacterized protein</fullName>
    </submittedName>
</protein>
<name>A0ABQ3T735_9ACTN</name>
<sequence>MLDAEGLALGCPDSSPKGEVEPAAVLPEHPDMAKEAATVKPVAMVRMRM</sequence>